<gene>
    <name evidence="2" type="ORF">CPT_Moabite_106</name>
</gene>
<protein>
    <submittedName>
        <fullName evidence="2">Uncharacterized protein</fullName>
    </submittedName>
</protein>
<dbReference type="Proteomes" id="UP000319063">
    <property type="component" value="Segment"/>
</dbReference>
<reference evidence="3" key="1">
    <citation type="submission" date="2019-05" db="EMBL/GenBank/DDBJ databases">
        <title>Complete Genome Sequence of Serratia marcescens Myophage Moabite.</title>
        <authorList>
            <person name="Price L."/>
            <person name="Rohren M."/>
            <person name="Newkirk H."/>
            <person name="Liu M."/>
            <person name="Ramsey J."/>
        </authorList>
    </citation>
    <scope>NUCLEOTIDE SEQUENCE [LARGE SCALE GENOMIC DNA]</scope>
</reference>
<evidence type="ECO:0000313" key="2">
    <source>
        <dbReference type="EMBL" id="QDB71136.1"/>
    </source>
</evidence>
<accession>A0A4Y5TP65</accession>
<name>A0A4Y5TP65_9CAUD</name>
<organism evidence="2 3">
    <name type="scientific">Serratia phage Moabite</name>
    <dbReference type="NCBI Taxonomy" id="2587814"/>
    <lineage>
        <taxon>Viruses</taxon>
        <taxon>Duplodnaviria</taxon>
        <taxon>Heunggongvirae</taxon>
        <taxon>Uroviricota</taxon>
        <taxon>Caudoviricetes</taxon>
        <taxon>Chimalliviridae</taxon>
        <taxon>Moabitevirus</taxon>
        <taxon>Moabitevirus moabite</taxon>
    </lineage>
</organism>
<keyword evidence="1" id="KW-0175">Coiled coil</keyword>
<sequence length="405" mass="46673">MDEIVKSVPGIFSFIGSDGRDLRDLAMELNDSWSMYIVKRNGDNARLSELEKTLEKIKREGADRQSMTALESMSDFGPLNPRYPLSSYTLKPSMTNSNVAVEEVTSRIVDVVKSMIKNLVEFIRKALKMIKEHLPKFMNRRKQQAEKVTERMAEEKPTDFVAKNEGEENDQLKELAGKVEGEFNQLLNHLTDSADRMVVEYKRTTDSFHGYLVDAIDELSDITQIIESLQANRNVTEKQIADVPEKSAYQINEINRFSSYLGTKVEDNREAMRAIRDWISTAEEKSERLDAYDFDRIKRMMHHLEELLTNDKGALFYSDRTVSALKELGDRLEDSASKMNDAADRMHPDANSDWPDVRKLINSVAGINELHTRVIRFFEFGDTFYNQGYRFYVTLDGWLAKAEKK</sequence>
<evidence type="ECO:0000256" key="1">
    <source>
        <dbReference type="SAM" id="Coils"/>
    </source>
</evidence>
<evidence type="ECO:0000313" key="3">
    <source>
        <dbReference type="Proteomes" id="UP000319063"/>
    </source>
</evidence>
<proteinExistence type="predicted"/>
<feature type="coiled-coil region" evidence="1">
    <location>
        <begin position="212"/>
        <end position="239"/>
    </location>
</feature>
<keyword evidence="3" id="KW-1185">Reference proteome</keyword>
<dbReference type="EMBL" id="MK994515">
    <property type="protein sequence ID" value="QDB71136.1"/>
    <property type="molecule type" value="Genomic_DNA"/>
</dbReference>